<keyword evidence="1" id="KW-0812">Transmembrane</keyword>
<organism evidence="2 3">
    <name type="scientific">Ilyobacter polytropus (strain ATCC 51220 / DSM 2926 / LMG 16218 / CuHBu1)</name>
    <dbReference type="NCBI Taxonomy" id="572544"/>
    <lineage>
        <taxon>Bacteria</taxon>
        <taxon>Fusobacteriati</taxon>
        <taxon>Fusobacteriota</taxon>
        <taxon>Fusobacteriia</taxon>
        <taxon>Fusobacteriales</taxon>
        <taxon>Fusobacteriaceae</taxon>
        <taxon>Ilyobacter</taxon>
    </lineage>
</organism>
<evidence type="ECO:0008006" key="4">
    <source>
        <dbReference type="Google" id="ProtNLM"/>
    </source>
</evidence>
<name>E3H5Y7_ILYPC</name>
<dbReference type="STRING" id="572544.Ilyop_0489"/>
<keyword evidence="1" id="KW-1133">Transmembrane helix</keyword>
<sequence>MKKNGFSLIELVVVIAITLVVLGIAGLSIKKAIERNDYQKIATFIPKIIFTETNKAFEDGDEKEIEINLSSKYIKEGSNEIELPQNYSYSFFAVTKTDDDEMGDSSKGETTELVTSDNVVFKIADDGTLTETYDNDGTLLKNGFYSKYHPSILVQKSDSSPFCRIDIVSSSYIIPRVIVYKPLSDSMSFPDDMKDESMWEEDNFN</sequence>
<gene>
    <name evidence="2" type="ordered locus">Ilyop_0489</name>
</gene>
<dbReference type="NCBIfam" id="TIGR02532">
    <property type="entry name" value="IV_pilin_GFxxxE"/>
    <property type="match status" value="1"/>
</dbReference>
<feature type="transmembrane region" description="Helical" evidence="1">
    <location>
        <begin position="6"/>
        <end position="29"/>
    </location>
</feature>
<evidence type="ECO:0000313" key="3">
    <source>
        <dbReference type="Proteomes" id="UP000006875"/>
    </source>
</evidence>
<keyword evidence="3" id="KW-1185">Reference proteome</keyword>
<dbReference type="SUPFAM" id="SSF54523">
    <property type="entry name" value="Pili subunits"/>
    <property type="match status" value="1"/>
</dbReference>
<dbReference type="InterPro" id="IPR045584">
    <property type="entry name" value="Pilin-like"/>
</dbReference>
<reference evidence="2 3" key="1">
    <citation type="journal article" date="2010" name="Stand. Genomic Sci.">
        <title>Complete genome sequence of Ilyobacter polytropus type strain (CuHbu1).</title>
        <authorList>
            <person name="Sikorski J."/>
            <person name="Chertkov O."/>
            <person name="Lapidus A."/>
            <person name="Nolan M."/>
            <person name="Lucas S."/>
            <person name="Del Rio T.G."/>
            <person name="Tice H."/>
            <person name="Cheng J.F."/>
            <person name="Tapia R."/>
            <person name="Han C."/>
            <person name="Goodwin L."/>
            <person name="Pitluck S."/>
            <person name="Liolios K."/>
            <person name="Ivanova N."/>
            <person name="Mavromatis K."/>
            <person name="Mikhailova N."/>
            <person name="Pati A."/>
            <person name="Chen A."/>
            <person name="Palaniappan K."/>
            <person name="Land M."/>
            <person name="Hauser L."/>
            <person name="Chang Y.J."/>
            <person name="Jeffries C.D."/>
            <person name="Brambilla E."/>
            <person name="Yasawong M."/>
            <person name="Rohde M."/>
            <person name="Pukall R."/>
            <person name="Spring S."/>
            <person name="Goker M."/>
            <person name="Woyke T."/>
            <person name="Bristow J."/>
            <person name="Eisen J.A."/>
            <person name="Markowitz V."/>
            <person name="Hugenholtz P."/>
            <person name="Kyrpides N.C."/>
            <person name="Klenk H.P."/>
        </authorList>
    </citation>
    <scope>NUCLEOTIDE SEQUENCE [LARGE SCALE GENOMIC DNA]</scope>
    <source>
        <strain evidence="3">ATCC 51220 / DSM 2926 / LMG 16218 / CuHBu1</strain>
    </source>
</reference>
<dbReference type="Proteomes" id="UP000006875">
    <property type="component" value="Chromosome"/>
</dbReference>
<dbReference type="KEGG" id="ipo:Ilyop_0489"/>
<protein>
    <recommendedName>
        <fullName evidence="4">Prepilin-type N-terminal cleavage/methylation domain-containing protein</fullName>
    </recommendedName>
</protein>
<evidence type="ECO:0000256" key="1">
    <source>
        <dbReference type="SAM" id="Phobius"/>
    </source>
</evidence>
<evidence type="ECO:0000313" key="2">
    <source>
        <dbReference type="EMBL" id="ADO82277.1"/>
    </source>
</evidence>
<dbReference type="HOGENOM" id="CLU_1419773_0_0_0"/>
<keyword evidence="1" id="KW-0472">Membrane</keyword>
<proteinExistence type="predicted"/>
<accession>E3H5Y7</accession>
<dbReference type="InterPro" id="IPR012902">
    <property type="entry name" value="N_methyl_site"/>
</dbReference>
<dbReference type="RefSeq" id="WP_013386947.1">
    <property type="nucleotide sequence ID" value="NC_014632.1"/>
</dbReference>
<dbReference type="AlphaFoldDB" id="E3H5Y7"/>
<dbReference type="EMBL" id="CP002281">
    <property type="protein sequence ID" value="ADO82277.1"/>
    <property type="molecule type" value="Genomic_DNA"/>
</dbReference>
<dbReference type="Pfam" id="PF07963">
    <property type="entry name" value="N_methyl"/>
    <property type="match status" value="1"/>
</dbReference>